<dbReference type="Proteomes" id="UP000177682">
    <property type="component" value="Unassembled WGS sequence"/>
</dbReference>
<keyword evidence="1" id="KW-1133">Transmembrane helix</keyword>
<keyword evidence="1" id="KW-0472">Membrane</keyword>
<comment type="caution">
    <text evidence="2">The sequence shown here is derived from an EMBL/GenBank/DDBJ whole genome shotgun (WGS) entry which is preliminary data.</text>
</comment>
<keyword evidence="1" id="KW-0812">Transmembrane</keyword>
<feature type="transmembrane region" description="Helical" evidence="1">
    <location>
        <begin position="7"/>
        <end position="26"/>
    </location>
</feature>
<dbReference type="AlphaFoldDB" id="A0A1F5PLC8"/>
<organism evidence="2 3">
    <name type="scientific">Candidatus Doudnabacteria bacterium RIFCSPHIGHO2_12_FULL_48_16</name>
    <dbReference type="NCBI Taxonomy" id="1817838"/>
    <lineage>
        <taxon>Bacteria</taxon>
        <taxon>Candidatus Doudnaibacteriota</taxon>
    </lineage>
</organism>
<reference evidence="2 3" key="1">
    <citation type="journal article" date="2016" name="Nat. Commun.">
        <title>Thousands of microbial genomes shed light on interconnected biogeochemical processes in an aquifer system.</title>
        <authorList>
            <person name="Anantharaman K."/>
            <person name="Brown C.T."/>
            <person name="Hug L.A."/>
            <person name="Sharon I."/>
            <person name="Castelle C.J."/>
            <person name="Probst A.J."/>
            <person name="Thomas B.C."/>
            <person name="Singh A."/>
            <person name="Wilkins M.J."/>
            <person name="Karaoz U."/>
            <person name="Brodie E.L."/>
            <person name="Williams K.H."/>
            <person name="Hubbard S.S."/>
            <person name="Banfield J.F."/>
        </authorList>
    </citation>
    <scope>NUCLEOTIDE SEQUENCE [LARGE SCALE GENOMIC DNA]</scope>
</reference>
<dbReference type="InterPro" id="IPR014509">
    <property type="entry name" value="YjdF-like"/>
</dbReference>
<name>A0A1F5PLC8_9BACT</name>
<feature type="transmembrane region" description="Helical" evidence="1">
    <location>
        <begin position="60"/>
        <end position="81"/>
    </location>
</feature>
<accession>A0A1F5PLC8</accession>
<feature type="transmembrane region" description="Helical" evidence="1">
    <location>
        <begin position="32"/>
        <end position="51"/>
    </location>
</feature>
<evidence type="ECO:0008006" key="4">
    <source>
        <dbReference type="Google" id="ProtNLM"/>
    </source>
</evidence>
<evidence type="ECO:0000256" key="1">
    <source>
        <dbReference type="SAM" id="Phobius"/>
    </source>
</evidence>
<dbReference type="EMBL" id="MFEY01000005">
    <property type="protein sequence ID" value="OGE90604.1"/>
    <property type="molecule type" value="Genomic_DNA"/>
</dbReference>
<evidence type="ECO:0000313" key="3">
    <source>
        <dbReference type="Proteomes" id="UP000177682"/>
    </source>
</evidence>
<gene>
    <name evidence="2" type="ORF">A3E29_02300</name>
</gene>
<proteinExistence type="predicted"/>
<protein>
    <recommendedName>
        <fullName evidence="4">VanZ-like domain-containing protein</fullName>
    </recommendedName>
</protein>
<sequence>MKLRTAVFSIIMVLVIAEIVGFLAPQPEWLDIPFHIAGGIGWAMFAAWMIGKAKTERNPVWFNLIFTAGFVMFIGSSWEALEFLLVRGHIFPSTGFTLRDTIGDLFNDGVGSLIGWLLFVRNLR</sequence>
<feature type="transmembrane region" description="Helical" evidence="1">
    <location>
        <begin position="101"/>
        <end position="120"/>
    </location>
</feature>
<evidence type="ECO:0000313" key="2">
    <source>
        <dbReference type="EMBL" id="OGE90604.1"/>
    </source>
</evidence>
<dbReference type="Pfam" id="PF09997">
    <property type="entry name" value="DUF2238"/>
    <property type="match status" value="1"/>
</dbReference>